<organism evidence="2 3">
    <name type="scientific">Danaus chrysippus</name>
    <name type="common">African queen</name>
    <dbReference type="NCBI Taxonomy" id="151541"/>
    <lineage>
        <taxon>Eukaryota</taxon>
        <taxon>Metazoa</taxon>
        <taxon>Ecdysozoa</taxon>
        <taxon>Arthropoda</taxon>
        <taxon>Hexapoda</taxon>
        <taxon>Insecta</taxon>
        <taxon>Pterygota</taxon>
        <taxon>Neoptera</taxon>
        <taxon>Endopterygota</taxon>
        <taxon>Lepidoptera</taxon>
        <taxon>Glossata</taxon>
        <taxon>Ditrysia</taxon>
        <taxon>Papilionoidea</taxon>
        <taxon>Nymphalidae</taxon>
        <taxon>Danainae</taxon>
        <taxon>Danaini</taxon>
        <taxon>Danaina</taxon>
        <taxon>Danaus</taxon>
        <taxon>Anosia</taxon>
    </lineage>
</organism>
<dbReference type="PANTHER" id="PTHR11012:SF59">
    <property type="entry name" value="CHK KINASE-LIKE DOMAIN-CONTAINING PROTEIN-RELATED"/>
    <property type="match status" value="1"/>
</dbReference>
<feature type="domain" description="CHK kinase-like" evidence="1">
    <location>
        <begin position="117"/>
        <end position="315"/>
    </location>
</feature>
<dbReference type="SUPFAM" id="SSF56112">
    <property type="entry name" value="Protein kinase-like (PK-like)"/>
    <property type="match status" value="1"/>
</dbReference>
<dbReference type="Pfam" id="PF02958">
    <property type="entry name" value="EcKL"/>
    <property type="match status" value="1"/>
</dbReference>
<dbReference type="PANTHER" id="PTHR11012">
    <property type="entry name" value="PROTEIN KINASE-LIKE DOMAIN-CONTAINING"/>
    <property type="match status" value="1"/>
</dbReference>
<dbReference type="Proteomes" id="UP000789524">
    <property type="component" value="Unassembled WGS sequence"/>
</dbReference>
<dbReference type="InterPro" id="IPR004119">
    <property type="entry name" value="EcKL"/>
</dbReference>
<dbReference type="AlphaFoldDB" id="A0A8J2QLB9"/>
<dbReference type="EMBL" id="CAKASE010000047">
    <property type="protein sequence ID" value="CAG9561976.1"/>
    <property type="molecule type" value="Genomic_DNA"/>
</dbReference>
<evidence type="ECO:0000259" key="1">
    <source>
        <dbReference type="SMART" id="SM00587"/>
    </source>
</evidence>
<evidence type="ECO:0000313" key="2">
    <source>
        <dbReference type="EMBL" id="CAG9561976.1"/>
    </source>
</evidence>
<comment type="caution">
    <text evidence="2">The sequence shown here is derived from an EMBL/GenBank/DDBJ whole genome shotgun (WGS) entry which is preliminary data.</text>
</comment>
<reference evidence="2" key="1">
    <citation type="submission" date="2021-09" db="EMBL/GenBank/DDBJ databases">
        <authorList>
            <person name="Martin H S."/>
        </authorList>
    </citation>
    <scope>NUCLEOTIDE SEQUENCE</scope>
</reference>
<name>A0A8J2QLB9_9NEOP</name>
<dbReference type="Gene3D" id="3.90.1200.10">
    <property type="match status" value="1"/>
</dbReference>
<evidence type="ECO:0000313" key="3">
    <source>
        <dbReference type="Proteomes" id="UP000789524"/>
    </source>
</evidence>
<dbReference type="SMART" id="SM00587">
    <property type="entry name" value="CHK"/>
    <property type="match status" value="1"/>
</dbReference>
<proteinExistence type="predicted"/>
<accession>A0A8J2QLB9</accession>
<dbReference type="InterPro" id="IPR011009">
    <property type="entry name" value="Kinase-like_dom_sf"/>
</dbReference>
<dbReference type="OrthoDB" id="191037at2759"/>
<sequence length="408" mass="48326">MDFLNENDIKTILRNNGYPEVSNMNWLITDYSNNLVGYLGEHLSLKISFELNGALKNIKYFVKCLPRFEKWKADFLKDLIFFDKEYVMLGDLFKKFPEHDGSRRYRPKALLLKKDLFVFEDVTELGYKMPCQRENLTWPELKATISAMARFHSQSYIFEERKSKSLGRSYHIWEDYSEYLEEPAQGQSWRDTGMKAIIDVLKVFSKYRTKDNFTSIVDKRIPELFRLAEEQIKPSTRRRNVVVHRDVWSNNIFLKQHNDGNIHALIVDFQTVVYADPMIDLASMICFNTKQSFREEFIDEIINIYHDSLIRELIVEGIDVGLVPDKKNLREHYNESMLFGLTQAAIIIPIVTFDEDVKKNIFSDADKSYRFNIVSRSQEFIDFAKVDETYRVRICEIFDELLERFVFN</sequence>
<keyword evidence="3" id="KW-1185">Reference proteome</keyword>
<protein>
    <submittedName>
        <fullName evidence="2">(African queen) hypothetical protein</fullName>
    </submittedName>
</protein>
<dbReference type="InterPro" id="IPR015897">
    <property type="entry name" value="CHK_kinase-like"/>
</dbReference>
<gene>
    <name evidence="2" type="ORF">DCHRY22_LOCUS3392</name>
</gene>